<proteinExistence type="predicted"/>
<accession>A0A6A5ZBN0</accession>
<organism evidence="1 2">
    <name type="scientific">Lophiotrema nucula</name>
    <dbReference type="NCBI Taxonomy" id="690887"/>
    <lineage>
        <taxon>Eukaryota</taxon>
        <taxon>Fungi</taxon>
        <taxon>Dikarya</taxon>
        <taxon>Ascomycota</taxon>
        <taxon>Pezizomycotina</taxon>
        <taxon>Dothideomycetes</taxon>
        <taxon>Pleosporomycetidae</taxon>
        <taxon>Pleosporales</taxon>
        <taxon>Lophiotremataceae</taxon>
        <taxon>Lophiotrema</taxon>
    </lineage>
</organism>
<dbReference type="AlphaFoldDB" id="A0A6A5ZBN0"/>
<gene>
    <name evidence="1" type="ORF">BDV96DRAFT_43294</name>
</gene>
<evidence type="ECO:0000313" key="1">
    <source>
        <dbReference type="EMBL" id="KAF2116127.1"/>
    </source>
</evidence>
<reference evidence="1" key="1">
    <citation type="journal article" date="2020" name="Stud. Mycol.">
        <title>101 Dothideomycetes genomes: a test case for predicting lifestyles and emergence of pathogens.</title>
        <authorList>
            <person name="Haridas S."/>
            <person name="Albert R."/>
            <person name="Binder M."/>
            <person name="Bloem J."/>
            <person name="Labutti K."/>
            <person name="Salamov A."/>
            <person name="Andreopoulos B."/>
            <person name="Baker S."/>
            <person name="Barry K."/>
            <person name="Bills G."/>
            <person name="Bluhm B."/>
            <person name="Cannon C."/>
            <person name="Castanera R."/>
            <person name="Culley D."/>
            <person name="Daum C."/>
            <person name="Ezra D."/>
            <person name="Gonzalez J."/>
            <person name="Henrissat B."/>
            <person name="Kuo A."/>
            <person name="Liang C."/>
            <person name="Lipzen A."/>
            <person name="Lutzoni F."/>
            <person name="Magnuson J."/>
            <person name="Mondo S."/>
            <person name="Nolan M."/>
            <person name="Ohm R."/>
            <person name="Pangilinan J."/>
            <person name="Park H.-J."/>
            <person name="Ramirez L."/>
            <person name="Alfaro M."/>
            <person name="Sun H."/>
            <person name="Tritt A."/>
            <person name="Yoshinaga Y."/>
            <person name="Zwiers L.-H."/>
            <person name="Turgeon B."/>
            <person name="Goodwin S."/>
            <person name="Spatafora J."/>
            <person name="Crous P."/>
            <person name="Grigoriev I."/>
        </authorList>
    </citation>
    <scope>NUCLEOTIDE SEQUENCE</scope>
    <source>
        <strain evidence="1">CBS 627.86</strain>
    </source>
</reference>
<keyword evidence="2" id="KW-1185">Reference proteome</keyword>
<sequence length="160" mass="17805">MSELQFAEQPRPMNHRSKHAVAHPSVKLAPMIALSMALLGLDSLRCCIWARSTLTMLTTCVPASSFPAEFVNCSMETYHFRRCRHAGRQLVERVSPQSLSKPPSYCVRCWLVNRSQESLHAKMAAAPCIRLDAVPLSVMATPRCVADLWLTIGRSVRGPT</sequence>
<protein>
    <submittedName>
        <fullName evidence="1">Uncharacterized protein</fullName>
    </submittedName>
</protein>
<dbReference type="Proteomes" id="UP000799770">
    <property type="component" value="Unassembled WGS sequence"/>
</dbReference>
<dbReference type="EMBL" id="ML977321">
    <property type="protein sequence ID" value="KAF2116127.1"/>
    <property type="molecule type" value="Genomic_DNA"/>
</dbReference>
<name>A0A6A5ZBN0_9PLEO</name>
<evidence type="ECO:0000313" key="2">
    <source>
        <dbReference type="Proteomes" id="UP000799770"/>
    </source>
</evidence>